<feature type="compositionally biased region" description="Basic and acidic residues" evidence="2">
    <location>
        <begin position="1"/>
        <end position="14"/>
    </location>
</feature>
<evidence type="ECO:0000313" key="4">
    <source>
        <dbReference type="EnsemblMetazoa" id="XP_044316453.1"/>
    </source>
</evidence>
<reference evidence="5" key="1">
    <citation type="journal article" date="2021" name="Elife">
        <title>Highly contiguous assemblies of 101 drosophilid genomes.</title>
        <authorList>
            <person name="Kim B.Y."/>
            <person name="Wang J.R."/>
            <person name="Miller D.E."/>
            <person name="Barmina O."/>
            <person name="Delaney E."/>
            <person name="Thompson A."/>
            <person name="Comeault A.A."/>
            <person name="Peede D."/>
            <person name="D'Agostino E.R."/>
            <person name="Pelaez J."/>
            <person name="Aguilar J.M."/>
            <person name="Haji D."/>
            <person name="Matsunaga T."/>
            <person name="Armstrong E.E."/>
            <person name="Zych M."/>
            <person name="Ogawa Y."/>
            <person name="Stamenkovic-Radak M."/>
            <person name="Jelic M."/>
            <person name="Veselinovic M.S."/>
            <person name="Tanaskovic M."/>
            <person name="Eric P."/>
            <person name="Gao J.J."/>
            <person name="Katoh T.K."/>
            <person name="Toda M.J."/>
            <person name="Watabe H."/>
            <person name="Watada M."/>
            <person name="Davis J.S."/>
            <person name="Moyle L.C."/>
            <person name="Manoli G."/>
            <person name="Bertolini E."/>
            <person name="Kostal V."/>
            <person name="Hawley R.S."/>
            <person name="Takahashi A."/>
            <person name="Jones C.D."/>
            <person name="Price D.K."/>
            <person name="Whiteman N."/>
            <person name="Kopp A."/>
            <person name="Matute D.R."/>
            <person name="Petrov D.A."/>
        </authorList>
    </citation>
    <scope>NUCLEOTIDE SEQUENCE [LARGE SCALE GENOMIC DNA]</scope>
</reference>
<keyword evidence="1" id="KW-0862">Zinc</keyword>
<evidence type="ECO:0000256" key="1">
    <source>
        <dbReference type="PROSITE-ProRule" id="PRU00047"/>
    </source>
</evidence>
<dbReference type="SUPFAM" id="SSF57756">
    <property type="entry name" value="Retrovirus zinc finger-like domains"/>
    <property type="match status" value="1"/>
</dbReference>
<protein>
    <recommendedName>
        <fullName evidence="3">CCHC-type domain-containing protein</fullName>
    </recommendedName>
</protein>
<dbReference type="RefSeq" id="XP_044316453.1">
    <property type="nucleotide sequence ID" value="XM_044460518.1"/>
</dbReference>
<feature type="compositionally biased region" description="Polar residues" evidence="2">
    <location>
        <begin position="201"/>
        <end position="212"/>
    </location>
</feature>
<name>A0ABM5JCA6_DRORH</name>
<reference evidence="4" key="2">
    <citation type="submission" date="2025-05" db="UniProtKB">
        <authorList>
            <consortium name="EnsemblMetazoa"/>
        </authorList>
    </citation>
    <scope>IDENTIFICATION</scope>
</reference>
<dbReference type="EnsemblMetazoa" id="XM_044460518.1">
    <property type="protein sequence ID" value="XP_044316453.1"/>
    <property type="gene ID" value="LOC123037863"/>
</dbReference>
<dbReference type="GeneID" id="123037863"/>
<feature type="domain" description="CCHC-type" evidence="3">
    <location>
        <begin position="413"/>
        <end position="428"/>
    </location>
</feature>
<evidence type="ECO:0000256" key="2">
    <source>
        <dbReference type="SAM" id="MobiDB-lite"/>
    </source>
</evidence>
<feature type="region of interest" description="Disordered" evidence="2">
    <location>
        <begin position="1"/>
        <end position="70"/>
    </location>
</feature>
<dbReference type="PROSITE" id="PS50158">
    <property type="entry name" value="ZF_CCHC"/>
    <property type="match status" value="2"/>
</dbReference>
<dbReference type="InterPro" id="IPR036875">
    <property type="entry name" value="Znf_CCHC_sf"/>
</dbReference>
<dbReference type="InterPro" id="IPR001878">
    <property type="entry name" value="Znf_CCHC"/>
</dbReference>
<evidence type="ECO:0000313" key="5">
    <source>
        <dbReference type="Proteomes" id="UP001652680"/>
    </source>
</evidence>
<feature type="domain" description="CCHC-type" evidence="3">
    <location>
        <begin position="390"/>
        <end position="404"/>
    </location>
</feature>
<feature type="compositionally biased region" description="Polar residues" evidence="2">
    <location>
        <begin position="152"/>
        <end position="162"/>
    </location>
</feature>
<dbReference type="SMART" id="SM00343">
    <property type="entry name" value="ZnF_C2HC"/>
    <property type="match status" value="2"/>
</dbReference>
<feature type="region of interest" description="Disordered" evidence="2">
    <location>
        <begin position="145"/>
        <end position="232"/>
    </location>
</feature>
<keyword evidence="1" id="KW-0863">Zinc-finger</keyword>
<evidence type="ECO:0000259" key="3">
    <source>
        <dbReference type="PROSITE" id="PS50158"/>
    </source>
</evidence>
<dbReference type="Pfam" id="PF00098">
    <property type="entry name" value="zf-CCHC"/>
    <property type="match status" value="1"/>
</dbReference>
<dbReference type="Proteomes" id="UP001652680">
    <property type="component" value="Unassembled WGS sequence"/>
</dbReference>
<keyword evidence="5" id="KW-1185">Reference proteome</keyword>
<proteinExistence type="predicted"/>
<accession>A0ABM5JCA6</accession>
<organism evidence="4 5">
    <name type="scientific">Drosophila rhopaloa</name>
    <name type="common">Fruit fly</name>
    <dbReference type="NCBI Taxonomy" id="1041015"/>
    <lineage>
        <taxon>Eukaryota</taxon>
        <taxon>Metazoa</taxon>
        <taxon>Ecdysozoa</taxon>
        <taxon>Arthropoda</taxon>
        <taxon>Hexapoda</taxon>
        <taxon>Insecta</taxon>
        <taxon>Pterygota</taxon>
        <taxon>Neoptera</taxon>
        <taxon>Endopterygota</taxon>
        <taxon>Diptera</taxon>
        <taxon>Brachycera</taxon>
        <taxon>Muscomorpha</taxon>
        <taxon>Ephydroidea</taxon>
        <taxon>Drosophilidae</taxon>
        <taxon>Drosophila</taxon>
        <taxon>Sophophora</taxon>
    </lineage>
</organism>
<sequence>MQNNRKPQEEERGAFQKSRKMMRSPDQGVTEEGKSAQVVHLEEQPNPSTAILHEDQQTPASTQDVRPAVGSPRQELIYKMRALEEETIEKCRAVLRKMKHAMLKQRNISMDVKDGASELSELLDILGNYRKSWLTAETERVKETNLAAEANKQLQETDTPVSSRKKRTASSPAEPEAFKKPKSKEAKDGFKTVTRKKGKPKTSQTEETNKAVNVNPERKGENSKVRSRSRPEAVLVKPAEGRSYAEVLRELRENLKPDETDTAIRSVRKTKSGDLLLELAKGSKSEKLCESIKHTLKENATVRTIRPLSKLEIRDLDSLTNEEEVITAIKFIIGEQSQEVKVRLTGANNSEQKRAFVILPTEEAAKILKEPRIKIGWTRCRVKRCIEVTRCFRCFGVGHLQRDCSGPDRRDLCIRCGETGHKMRNCTKTPKCCLCAYENRTDLNHFPGTSNCAASTRKTQI</sequence>
<feature type="compositionally biased region" description="Basic and acidic residues" evidence="2">
    <location>
        <begin position="176"/>
        <end position="190"/>
    </location>
</feature>
<keyword evidence="1" id="KW-0479">Metal-binding</keyword>
<dbReference type="Gene3D" id="4.10.60.10">
    <property type="entry name" value="Zinc finger, CCHC-type"/>
    <property type="match status" value="1"/>
</dbReference>